<name>A0AAW0E2Y1_9AGAR</name>
<dbReference type="Proteomes" id="UP001383192">
    <property type="component" value="Unassembled WGS sequence"/>
</dbReference>
<evidence type="ECO:0000313" key="2">
    <source>
        <dbReference type="Proteomes" id="UP001383192"/>
    </source>
</evidence>
<comment type="caution">
    <text evidence="1">The sequence shown here is derived from an EMBL/GenBank/DDBJ whole genome shotgun (WGS) entry which is preliminary data.</text>
</comment>
<accession>A0AAW0E2Y1</accession>
<gene>
    <name evidence="1" type="ORF">VNI00_001409</name>
</gene>
<dbReference type="AlphaFoldDB" id="A0AAW0E2Y1"/>
<organism evidence="1 2">
    <name type="scientific">Paramarasmius palmivorus</name>
    <dbReference type="NCBI Taxonomy" id="297713"/>
    <lineage>
        <taxon>Eukaryota</taxon>
        <taxon>Fungi</taxon>
        <taxon>Dikarya</taxon>
        <taxon>Basidiomycota</taxon>
        <taxon>Agaricomycotina</taxon>
        <taxon>Agaricomycetes</taxon>
        <taxon>Agaricomycetidae</taxon>
        <taxon>Agaricales</taxon>
        <taxon>Marasmiineae</taxon>
        <taxon>Marasmiaceae</taxon>
        <taxon>Paramarasmius</taxon>
    </lineage>
</organism>
<dbReference type="EMBL" id="JAYKXP010000004">
    <property type="protein sequence ID" value="KAK7058785.1"/>
    <property type="molecule type" value="Genomic_DNA"/>
</dbReference>
<evidence type="ECO:0000313" key="1">
    <source>
        <dbReference type="EMBL" id="KAK7058785.1"/>
    </source>
</evidence>
<reference evidence="1 2" key="1">
    <citation type="submission" date="2024-01" db="EMBL/GenBank/DDBJ databases">
        <title>A draft genome for a cacao thread blight-causing isolate of Paramarasmius palmivorus.</title>
        <authorList>
            <person name="Baruah I.K."/>
            <person name="Bukari Y."/>
            <person name="Amoako-Attah I."/>
            <person name="Meinhardt L.W."/>
            <person name="Bailey B.A."/>
            <person name="Cohen S.P."/>
        </authorList>
    </citation>
    <scope>NUCLEOTIDE SEQUENCE [LARGE SCALE GENOMIC DNA]</scope>
    <source>
        <strain evidence="1 2">GH-12</strain>
    </source>
</reference>
<sequence>MVAVMKKYSHRKAQRNLELRYAAMPLIFKEKLGKQHLKGAKLSRAGFMRHGDVSSALDPGINYSRLLDDISQIIQKNYQALNFLAQMLQASRENISNNLGVSISLHRTMQEAHHKALDTYRMVLEALQNCQTSQVTIPMHSQHHIATLSYQKEILLYHHDKLQDCSQELQRLCSNSKTSSQEFVEELLHAHANQLQQQQPHRQVFLQNLHTVGRLL</sequence>
<proteinExistence type="predicted"/>
<protein>
    <submittedName>
        <fullName evidence="1">Uncharacterized protein</fullName>
    </submittedName>
</protein>
<keyword evidence="2" id="KW-1185">Reference proteome</keyword>